<evidence type="ECO:0000259" key="9">
    <source>
        <dbReference type="PROSITE" id="PS51755"/>
    </source>
</evidence>
<dbReference type="SMART" id="SM00448">
    <property type="entry name" value="REC"/>
    <property type="match status" value="1"/>
</dbReference>
<evidence type="ECO:0000313" key="10">
    <source>
        <dbReference type="EMBL" id="QEG36494.1"/>
    </source>
</evidence>
<dbReference type="OrthoDB" id="272875at2"/>
<dbReference type="GO" id="GO:0000976">
    <property type="term" value="F:transcription cis-regulatory region binding"/>
    <property type="evidence" value="ECO:0007669"/>
    <property type="project" value="TreeGrafter"/>
</dbReference>
<dbReference type="Gene3D" id="6.10.250.690">
    <property type="match status" value="1"/>
</dbReference>
<organism evidence="10 11">
    <name type="scientific">Bythopirellula goksoeyrii</name>
    <dbReference type="NCBI Taxonomy" id="1400387"/>
    <lineage>
        <taxon>Bacteria</taxon>
        <taxon>Pseudomonadati</taxon>
        <taxon>Planctomycetota</taxon>
        <taxon>Planctomycetia</taxon>
        <taxon>Pirellulales</taxon>
        <taxon>Lacipirellulaceae</taxon>
        <taxon>Bythopirellula</taxon>
    </lineage>
</organism>
<dbReference type="GO" id="GO:0032993">
    <property type="term" value="C:protein-DNA complex"/>
    <property type="evidence" value="ECO:0007669"/>
    <property type="project" value="TreeGrafter"/>
</dbReference>
<evidence type="ECO:0000313" key="11">
    <source>
        <dbReference type="Proteomes" id="UP000323917"/>
    </source>
</evidence>
<dbReference type="Gene3D" id="1.10.10.10">
    <property type="entry name" value="Winged helix-like DNA-binding domain superfamily/Winged helix DNA-binding domain"/>
    <property type="match status" value="1"/>
</dbReference>
<reference evidence="10 11" key="1">
    <citation type="submission" date="2019-08" db="EMBL/GenBank/DDBJ databases">
        <title>Deep-cultivation of Planctomycetes and their phenomic and genomic characterization uncovers novel biology.</title>
        <authorList>
            <person name="Wiegand S."/>
            <person name="Jogler M."/>
            <person name="Boedeker C."/>
            <person name="Pinto D."/>
            <person name="Vollmers J."/>
            <person name="Rivas-Marin E."/>
            <person name="Kohn T."/>
            <person name="Peeters S.H."/>
            <person name="Heuer A."/>
            <person name="Rast P."/>
            <person name="Oberbeckmann S."/>
            <person name="Bunk B."/>
            <person name="Jeske O."/>
            <person name="Meyerdierks A."/>
            <person name="Storesund J.E."/>
            <person name="Kallscheuer N."/>
            <person name="Luecker S."/>
            <person name="Lage O.M."/>
            <person name="Pohl T."/>
            <person name="Merkel B.J."/>
            <person name="Hornburger P."/>
            <person name="Mueller R.-W."/>
            <person name="Bruemmer F."/>
            <person name="Labrenz M."/>
            <person name="Spormann A.M."/>
            <person name="Op den Camp H."/>
            <person name="Overmann J."/>
            <person name="Amann R."/>
            <person name="Jetten M.S.M."/>
            <person name="Mascher T."/>
            <person name="Medema M.H."/>
            <person name="Devos D.P."/>
            <person name="Kaster A.-K."/>
            <person name="Ovreas L."/>
            <person name="Rohde M."/>
            <person name="Galperin M.Y."/>
            <person name="Jogler C."/>
        </authorList>
    </citation>
    <scope>NUCLEOTIDE SEQUENCE [LARGE SCALE GENOMIC DNA]</scope>
    <source>
        <strain evidence="10 11">Pr1d</strain>
    </source>
</reference>
<dbReference type="AlphaFoldDB" id="A0A5B9QBV5"/>
<dbReference type="FunFam" id="3.40.50.2300:FF:000001">
    <property type="entry name" value="DNA-binding response regulator PhoB"/>
    <property type="match status" value="1"/>
</dbReference>
<dbReference type="GO" id="GO:0006355">
    <property type="term" value="P:regulation of DNA-templated transcription"/>
    <property type="evidence" value="ECO:0007669"/>
    <property type="project" value="InterPro"/>
</dbReference>
<keyword evidence="1 6" id="KW-0597">Phosphoprotein</keyword>
<feature type="DNA-binding region" description="OmpR/PhoB-type" evidence="7">
    <location>
        <begin position="131"/>
        <end position="230"/>
    </location>
</feature>
<dbReference type="InterPro" id="IPR036388">
    <property type="entry name" value="WH-like_DNA-bd_sf"/>
</dbReference>
<dbReference type="PROSITE" id="PS51755">
    <property type="entry name" value="OMPR_PHOB"/>
    <property type="match status" value="1"/>
</dbReference>
<accession>A0A5B9QBV5</accession>
<keyword evidence="4 7" id="KW-0238">DNA-binding</keyword>
<evidence type="ECO:0000256" key="3">
    <source>
        <dbReference type="ARBA" id="ARBA00023015"/>
    </source>
</evidence>
<dbReference type="CDD" id="cd00383">
    <property type="entry name" value="trans_reg_C"/>
    <property type="match status" value="1"/>
</dbReference>
<dbReference type="SUPFAM" id="SSF52172">
    <property type="entry name" value="CheY-like"/>
    <property type="match status" value="1"/>
</dbReference>
<evidence type="ECO:0000259" key="8">
    <source>
        <dbReference type="PROSITE" id="PS50110"/>
    </source>
</evidence>
<evidence type="ECO:0000256" key="2">
    <source>
        <dbReference type="ARBA" id="ARBA00023012"/>
    </source>
</evidence>
<feature type="modified residue" description="4-aspartylphosphate" evidence="6">
    <location>
        <position position="58"/>
    </location>
</feature>
<evidence type="ECO:0000256" key="5">
    <source>
        <dbReference type="ARBA" id="ARBA00023163"/>
    </source>
</evidence>
<dbReference type="PANTHER" id="PTHR48111:SF40">
    <property type="entry name" value="PHOSPHATE REGULON TRANSCRIPTIONAL REGULATORY PROTEIN PHOB"/>
    <property type="match status" value="1"/>
</dbReference>
<dbReference type="PANTHER" id="PTHR48111">
    <property type="entry name" value="REGULATOR OF RPOS"/>
    <property type="match status" value="1"/>
</dbReference>
<evidence type="ECO:0000256" key="7">
    <source>
        <dbReference type="PROSITE-ProRule" id="PRU01091"/>
    </source>
</evidence>
<dbReference type="GO" id="GO:0000156">
    <property type="term" value="F:phosphorelay response regulator activity"/>
    <property type="evidence" value="ECO:0007669"/>
    <property type="project" value="TreeGrafter"/>
</dbReference>
<sequence length="232" mass="26124">MSQVSANQRVLIVEDDATLLRGLSDNFTSAGFDVQTATDGEAGIAYVLAEPPDLVVLDIMLPRINGYDLCRRVRQAKLEMPILMLTAKGQEEDIVRGLELGADDYMTKPFSIRELLARVKTLLRRHGNEMAERIVIGDLIFDRTSHNLTRDGHEIPLTSKEYALLEYFASRPHRALTRGDIINHVWGRSIIVNGRSVDRCVATLRSKIEPTPSQPQFIHTIRDVGYRFGLPE</sequence>
<dbReference type="Pfam" id="PF00486">
    <property type="entry name" value="Trans_reg_C"/>
    <property type="match status" value="1"/>
</dbReference>
<dbReference type="PROSITE" id="PS50110">
    <property type="entry name" value="RESPONSE_REGULATORY"/>
    <property type="match status" value="1"/>
</dbReference>
<dbReference type="Pfam" id="PF00072">
    <property type="entry name" value="Response_reg"/>
    <property type="match status" value="1"/>
</dbReference>
<dbReference type="InterPro" id="IPR001789">
    <property type="entry name" value="Sig_transdc_resp-reg_receiver"/>
</dbReference>
<evidence type="ECO:0000256" key="1">
    <source>
        <dbReference type="ARBA" id="ARBA00022553"/>
    </source>
</evidence>
<dbReference type="RefSeq" id="WP_148074832.1">
    <property type="nucleotide sequence ID" value="NZ_CP042913.1"/>
</dbReference>
<keyword evidence="2" id="KW-0902">Two-component regulatory system</keyword>
<dbReference type="CDD" id="cd17574">
    <property type="entry name" value="REC_OmpR"/>
    <property type="match status" value="1"/>
</dbReference>
<protein>
    <submittedName>
        <fullName evidence="10">Alkaline phosphatase synthesis transcriptional regulatory protein PhoP</fullName>
    </submittedName>
</protein>
<dbReference type="GO" id="GO:0005829">
    <property type="term" value="C:cytosol"/>
    <property type="evidence" value="ECO:0007669"/>
    <property type="project" value="TreeGrafter"/>
</dbReference>
<dbReference type="SMART" id="SM00862">
    <property type="entry name" value="Trans_reg_C"/>
    <property type="match status" value="1"/>
</dbReference>
<dbReference type="KEGG" id="bgok:Pr1d_38080"/>
<keyword evidence="5" id="KW-0804">Transcription</keyword>
<dbReference type="InterPro" id="IPR001867">
    <property type="entry name" value="OmpR/PhoB-type_DNA-bd"/>
</dbReference>
<dbReference type="InterPro" id="IPR039420">
    <property type="entry name" value="WalR-like"/>
</dbReference>
<keyword evidence="11" id="KW-1185">Reference proteome</keyword>
<feature type="domain" description="OmpR/PhoB-type" evidence="9">
    <location>
        <begin position="131"/>
        <end position="230"/>
    </location>
</feature>
<feature type="domain" description="Response regulatory" evidence="8">
    <location>
        <begin position="9"/>
        <end position="123"/>
    </location>
</feature>
<dbReference type="Proteomes" id="UP000323917">
    <property type="component" value="Chromosome"/>
</dbReference>
<name>A0A5B9QBV5_9BACT</name>
<proteinExistence type="predicted"/>
<dbReference type="InterPro" id="IPR011006">
    <property type="entry name" value="CheY-like_superfamily"/>
</dbReference>
<dbReference type="Gene3D" id="3.40.50.2300">
    <property type="match status" value="1"/>
</dbReference>
<evidence type="ECO:0000256" key="4">
    <source>
        <dbReference type="ARBA" id="ARBA00023125"/>
    </source>
</evidence>
<evidence type="ECO:0000256" key="6">
    <source>
        <dbReference type="PROSITE-ProRule" id="PRU00169"/>
    </source>
</evidence>
<keyword evidence="3" id="KW-0805">Transcription regulation</keyword>
<dbReference type="EMBL" id="CP042913">
    <property type="protein sequence ID" value="QEG36494.1"/>
    <property type="molecule type" value="Genomic_DNA"/>
</dbReference>
<gene>
    <name evidence="10" type="primary">phoP_3</name>
    <name evidence="10" type="ORF">Pr1d_38080</name>
</gene>